<name>B0BXI0_RICRO</name>
<accession>B0BXI0</accession>
<dbReference type="HOGENOM" id="CLU_3204653_0_0_5"/>
<keyword evidence="2" id="KW-1185">Reference proteome</keyword>
<organism evidence="1 2">
    <name type="scientific">Rickettsia rickettsii (strain Iowa)</name>
    <dbReference type="NCBI Taxonomy" id="452659"/>
    <lineage>
        <taxon>Bacteria</taxon>
        <taxon>Pseudomonadati</taxon>
        <taxon>Pseudomonadota</taxon>
        <taxon>Alphaproteobacteria</taxon>
        <taxon>Rickettsiales</taxon>
        <taxon>Rickettsiaceae</taxon>
        <taxon>Rickettsieae</taxon>
        <taxon>Rickettsia</taxon>
        <taxon>spotted fever group</taxon>
    </lineage>
</organism>
<evidence type="ECO:0000313" key="2">
    <source>
        <dbReference type="Proteomes" id="UP000000796"/>
    </source>
</evidence>
<protein>
    <submittedName>
        <fullName evidence="1">Uncharacterized protein</fullName>
    </submittedName>
</protein>
<proteinExistence type="predicted"/>
<dbReference type="EMBL" id="CP000766">
    <property type="protein sequence ID" value="ABY72556.1"/>
    <property type="molecule type" value="Genomic_DNA"/>
</dbReference>
<dbReference type="Proteomes" id="UP000000796">
    <property type="component" value="Chromosome"/>
</dbReference>
<sequence length="45" mass="5087">MLEGNNREALAISQKLFLPTVLWHCYMAQKNPLDARLCGNDIGQI</sequence>
<dbReference type="AlphaFoldDB" id="B0BXI0"/>
<reference evidence="1 2" key="2">
    <citation type="journal article" date="2015" name="Infect. Immun.">
        <title>Comparative genome sequencing of Rickettsia rickettsii strains that differ in virulence.</title>
        <authorList>
            <person name="Clark T.R."/>
            <person name="Noriea N.F."/>
            <person name="Bublitz D.C."/>
            <person name="Ellison D.W."/>
            <person name="Martens C."/>
            <person name="Lutter E.I."/>
            <person name="Hackstadt T."/>
        </authorList>
    </citation>
    <scope>NUCLEOTIDE SEQUENCE [LARGE SCALE GENOMIC DNA]</scope>
    <source>
        <strain evidence="1 2">Iowa</strain>
    </source>
</reference>
<evidence type="ECO:0000313" key="1">
    <source>
        <dbReference type="EMBL" id="ABY72556.1"/>
    </source>
</evidence>
<dbReference type="KEGG" id="rrj:RrIowa_0698"/>
<gene>
    <name evidence="1" type="ordered locus">RrIowa_0698</name>
</gene>
<reference evidence="1 2" key="1">
    <citation type="journal article" date="2008" name="Infect. Immun.">
        <title>Genomic comparison of virulent Rickettsia rickettsii Sheila Smith and avirulent Rickettsia rickettsii Iowa.</title>
        <authorList>
            <person name="Ellison D.W."/>
            <person name="Clark T.R."/>
            <person name="Sturdevant D.E."/>
            <person name="Virtaneva K."/>
            <person name="Porcella S.F."/>
            <person name="Hackstadt T."/>
        </authorList>
    </citation>
    <scope>NUCLEOTIDE SEQUENCE [LARGE SCALE GENOMIC DNA]</scope>
    <source>
        <strain evidence="1 2">Iowa</strain>
    </source>
</reference>